<dbReference type="Gene3D" id="2.60.40.1120">
    <property type="entry name" value="Carboxypeptidase-like, regulatory domain"/>
    <property type="match status" value="1"/>
</dbReference>
<keyword evidence="1" id="KW-0732">Signal</keyword>
<dbReference type="EMBL" id="CP139781">
    <property type="protein sequence ID" value="WRQ86609.1"/>
    <property type="molecule type" value="Genomic_DNA"/>
</dbReference>
<sequence>MRSSHLTFRIALLLLVTAGVRAADVEIQVNDQKQVPIAELAVWLTPLDRPTPPAPSNLHATVKQQDEEFTPYISIVRVGTEVAFPNLDDVQHHVYSLSRPAQFEIPLHGGNQTESVVLDKPGIIPVGCNIHDWMISHIVVVDTPWFGQTDADGRLRLTDLPAGRYTLEAWHPRLRKSHSEEITLAAGTPLTVPLELKLRPDRRLRRAPDAGGHGY</sequence>
<name>A0ABZ1C4G6_9BACT</name>
<dbReference type="RefSeq" id="WP_221033069.1">
    <property type="nucleotide sequence ID" value="NZ_CP139781.1"/>
</dbReference>
<feature type="signal peptide" evidence="1">
    <location>
        <begin position="1"/>
        <end position="22"/>
    </location>
</feature>
<reference evidence="2 3" key="1">
    <citation type="submission" date="2021-08" db="EMBL/GenBank/DDBJ databases">
        <authorList>
            <person name="Zhang D."/>
            <person name="Zhang A."/>
            <person name="Wang L."/>
        </authorList>
    </citation>
    <scope>NUCLEOTIDE SEQUENCE [LARGE SCALE GENOMIC DNA]</scope>
    <source>
        <strain evidence="2 3">WL0086</strain>
    </source>
</reference>
<organism evidence="2 3">
    <name type="scientific">Actomonas aquatica</name>
    <dbReference type="NCBI Taxonomy" id="2866162"/>
    <lineage>
        <taxon>Bacteria</taxon>
        <taxon>Pseudomonadati</taxon>
        <taxon>Verrucomicrobiota</taxon>
        <taxon>Opitutia</taxon>
        <taxon>Opitutales</taxon>
        <taxon>Opitutaceae</taxon>
        <taxon>Actomonas</taxon>
    </lineage>
</organism>
<proteinExistence type="predicted"/>
<evidence type="ECO:0000313" key="3">
    <source>
        <dbReference type="Proteomes" id="UP000738431"/>
    </source>
</evidence>
<dbReference type="InterPro" id="IPR008969">
    <property type="entry name" value="CarboxyPept-like_regulatory"/>
</dbReference>
<evidence type="ECO:0000256" key="1">
    <source>
        <dbReference type="SAM" id="SignalP"/>
    </source>
</evidence>
<dbReference type="Proteomes" id="UP000738431">
    <property type="component" value="Chromosome"/>
</dbReference>
<keyword evidence="3" id="KW-1185">Reference proteome</keyword>
<protein>
    <submittedName>
        <fullName evidence="2">Carboxypeptidase regulatory-like domain-containing protein</fullName>
    </submittedName>
</protein>
<dbReference type="InterPro" id="IPR008972">
    <property type="entry name" value="Cupredoxin"/>
</dbReference>
<feature type="chain" id="PRO_5045741715" evidence="1">
    <location>
        <begin position="23"/>
        <end position="215"/>
    </location>
</feature>
<evidence type="ECO:0000313" key="2">
    <source>
        <dbReference type="EMBL" id="WRQ86609.1"/>
    </source>
</evidence>
<dbReference type="Gene3D" id="2.60.40.420">
    <property type="entry name" value="Cupredoxins - blue copper proteins"/>
    <property type="match status" value="1"/>
</dbReference>
<gene>
    <name evidence="2" type="ORF">K1X11_017495</name>
</gene>
<dbReference type="SUPFAM" id="SSF49503">
    <property type="entry name" value="Cupredoxins"/>
    <property type="match status" value="1"/>
</dbReference>
<reference evidence="2 3" key="2">
    <citation type="submission" date="2023-12" db="EMBL/GenBank/DDBJ databases">
        <title>Description of an unclassified Opitutus bacterium of Verrucomicrobiota.</title>
        <authorList>
            <person name="Zhang D.-F."/>
        </authorList>
    </citation>
    <scope>NUCLEOTIDE SEQUENCE [LARGE SCALE GENOMIC DNA]</scope>
    <source>
        <strain evidence="2 3">WL0086</strain>
    </source>
</reference>
<dbReference type="SUPFAM" id="SSF49464">
    <property type="entry name" value="Carboxypeptidase regulatory domain-like"/>
    <property type="match status" value="1"/>
</dbReference>
<accession>A0ABZ1C4G6</accession>